<gene>
    <name evidence="1" type="ORF">METZ01_LOCUS341204</name>
</gene>
<name>A0A382QTX6_9ZZZZ</name>
<reference evidence="1" key="1">
    <citation type="submission" date="2018-05" db="EMBL/GenBank/DDBJ databases">
        <authorList>
            <person name="Lanie J.A."/>
            <person name="Ng W.-L."/>
            <person name="Kazmierczak K.M."/>
            <person name="Andrzejewski T.M."/>
            <person name="Davidsen T.M."/>
            <person name="Wayne K.J."/>
            <person name="Tettelin H."/>
            <person name="Glass J.I."/>
            <person name="Rusch D."/>
            <person name="Podicherti R."/>
            <person name="Tsui H.-C.T."/>
            <person name="Winkler M.E."/>
        </authorList>
    </citation>
    <scope>NUCLEOTIDE SEQUENCE</scope>
</reference>
<dbReference type="AlphaFoldDB" id="A0A382QTX6"/>
<accession>A0A382QTX6</accession>
<protein>
    <submittedName>
        <fullName evidence="1">Uncharacterized protein</fullName>
    </submittedName>
</protein>
<feature type="non-terminal residue" evidence="1">
    <location>
        <position position="59"/>
    </location>
</feature>
<organism evidence="1">
    <name type="scientific">marine metagenome</name>
    <dbReference type="NCBI Taxonomy" id="408172"/>
    <lineage>
        <taxon>unclassified sequences</taxon>
        <taxon>metagenomes</taxon>
        <taxon>ecological metagenomes</taxon>
    </lineage>
</organism>
<dbReference type="Gene3D" id="3.40.50.300">
    <property type="entry name" value="P-loop containing nucleotide triphosphate hydrolases"/>
    <property type="match status" value="1"/>
</dbReference>
<sequence length="59" mass="6568">MERVAICGVMASGKTHLADVLVQEKRFTKFSLATGVKDLARDVFLMEGKDRKLLQQVGM</sequence>
<feature type="non-terminal residue" evidence="1">
    <location>
        <position position="1"/>
    </location>
</feature>
<dbReference type="EMBL" id="UINC01116539">
    <property type="protein sequence ID" value="SVC88350.1"/>
    <property type="molecule type" value="Genomic_DNA"/>
</dbReference>
<evidence type="ECO:0000313" key="1">
    <source>
        <dbReference type="EMBL" id="SVC88350.1"/>
    </source>
</evidence>
<proteinExistence type="predicted"/>
<dbReference type="InterPro" id="IPR027417">
    <property type="entry name" value="P-loop_NTPase"/>
</dbReference>